<evidence type="ECO:0000313" key="16">
    <source>
        <dbReference type="EMBL" id="KAK0512183.1"/>
    </source>
</evidence>
<evidence type="ECO:0000256" key="10">
    <source>
        <dbReference type="ARBA" id="ARBA00023172"/>
    </source>
</evidence>
<dbReference type="CDD" id="cd20085">
    <property type="entry name" value="XPF_nuclease_Mms4"/>
    <property type="match status" value="1"/>
</dbReference>
<dbReference type="Pfam" id="PF21292">
    <property type="entry name" value="EME1-MUS81_C"/>
    <property type="match status" value="1"/>
</dbReference>
<gene>
    <name evidence="16" type="ORF">JMJ35_005311</name>
</gene>
<evidence type="ECO:0000256" key="13">
    <source>
        <dbReference type="ARBA" id="ARBA00023254"/>
    </source>
</evidence>
<comment type="subcellular location">
    <subcellularLocation>
        <location evidence="2">Nucleus</location>
    </subcellularLocation>
</comment>
<evidence type="ECO:0000256" key="5">
    <source>
        <dbReference type="ARBA" id="ARBA00022723"/>
    </source>
</evidence>
<keyword evidence="17" id="KW-1185">Reference proteome</keyword>
<sequence>MARTEVIDLLSTDDEAHLQTLNANNPQPSTSSFLYPDNIDSTDLPQRQVKRRKLSPPYSSESDFSASPQLPVSTSQHLLPKSKAQDKTEGLKEWDPVDGSDAIVFTSSAAADAVVLRSNKRRSSPSLCEHSEDSLPDDLLSAPIRRSDIASALSQRTATLLASLSRSPQRVKPSNPRKRTSDEILGKGKSGPRRTVDVGDPNARTGVPSGPAGEAKAQARSKLTEEERSVRGSDREREKAAKAREKENTRIASKEQKAREKEEDQERKRILREEKAREKRIAADLAEVNKSKLDKKVSTPEMIVDLPASIDGQSVDTQIREFLKTLGVDATLYQSPLPNVVKWRRKMKARWNAEHEHWEPMERMEIHEEEHVMCIMSAKEFVALAMVQTNGEDIDTHVMRLKSAYDNCIPIYIIEGLHIWMRKNKTAENRAYQDRVNSLSQNNTDGVPSASQQASKKKKPVSGFVDEDMIEDALLRLQIINGSLVHHTNTSVETAEWVANFTQHISTIPYRLQRLNLETSFCMESGQVKTGEDKDDTFVKMLQEVVRVTPPIAYGIASEYPNVVSLLKAFRKHGPLVLEDLQKSANRNGALTDRRIGPAISRRLYKVFTELDAASTDV</sequence>
<comment type="similarity">
    <text evidence="3">Belongs to the EME1/MMS4 family.</text>
</comment>
<keyword evidence="9" id="KW-0460">Magnesium</keyword>
<feature type="compositionally biased region" description="Polar residues" evidence="14">
    <location>
        <begin position="57"/>
        <end position="77"/>
    </location>
</feature>
<comment type="cofactor">
    <cofactor evidence="1">
        <name>Mg(2+)</name>
        <dbReference type="ChEBI" id="CHEBI:18420"/>
    </cofactor>
</comment>
<dbReference type="InterPro" id="IPR006166">
    <property type="entry name" value="ERCC4_domain"/>
</dbReference>
<evidence type="ECO:0000256" key="4">
    <source>
        <dbReference type="ARBA" id="ARBA00022722"/>
    </source>
</evidence>
<evidence type="ECO:0000256" key="2">
    <source>
        <dbReference type="ARBA" id="ARBA00004123"/>
    </source>
</evidence>
<evidence type="ECO:0000256" key="8">
    <source>
        <dbReference type="ARBA" id="ARBA00022801"/>
    </source>
</evidence>
<dbReference type="GO" id="GO:0000712">
    <property type="term" value="P:resolution of meiotic recombination intermediates"/>
    <property type="evidence" value="ECO:0007669"/>
    <property type="project" value="TreeGrafter"/>
</dbReference>
<feature type="domain" description="ERCC4" evidence="15">
    <location>
        <begin position="301"/>
        <end position="571"/>
    </location>
</feature>
<evidence type="ECO:0000256" key="9">
    <source>
        <dbReference type="ARBA" id="ARBA00022842"/>
    </source>
</evidence>
<keyword evidence="11" id="KW-0234">DNA repair</keyword>
<keyword evidence="4" id="KW-0540">Nuclease</keyword>
<evidence type="ECO:0000256" key="7">
    <source>
        <dbReference type="ARBA" id="ARBA00022763"/>
    </source>
</evidence>
<keyword evidence="7" id="KW-0227">DNA damage</keyword>
<dbReference type="GO" id="GO:0005634">
    <property type="term" value="C:nucleus"/>
    <property type="evidence" value="ECO:0007669"/>
    <property type="project" value="UniProtKB-SubCell"/>
</dbReference>
<feature type="compositionally biased region" description="Polar residues" evidence="14">
    <location>
        <begin position="21"/>
        <end position="45"/>
    </location>
</feature>
<evidence type="ECO:0000256" key="11">
    <source>
        <dbReference type="ARBA" id="ARBA00023204"/>
    </source>
</evidence>
<dbReference type="GO" id="GO:0008821">
    <property type="term" value="F:crossover junction DNA endonuclease activity"/>
    <property type="evidence" value="ECO:0007669"/>
    <property type="project" value="TreeGrafter"/>
</dbReference>
<evidence type="ECO:0000256" key="12">
    <source>
        <dbReference type="ARBA" id="ARBA00023242"/>
    </source>
</evidence>
<evidence type="ECO:0000313" key="17">
    <source>
        <dbReference type="Proteomes" id="UP001166286"/>
    </source>
</evidence>
<evidence type="ECO:0000256" key="14">
    <source>
        <dbReference type="SAM" id="MobiDB-lite"/>
    </source>
</evidence>
<dbReference type="FunFam" id="1.10.150.670:FF:000004">
    <property type="entry name" value="Crossover junction endonuclease EME1"/>
    <property type="match status" value="1"/>
</dbReference>
<dbReference type="InterPro" id="IPR042530">
    <property type="entry name" value="EME1/EME2_C"/>
</dbReference>
<dbReference type="InterPro" id="IPR033310">
    <property type="entry name" value="Mms4/EME1/EME2"/>
</dbReference>
<feature type="region of interest" description="Disordered" evidence="14">
    <location>
        <begin position="438"/>
        <end position="461"/>
    </location>
</feature>
<dbReference type="EMBL" id="JAFEKC020000011">
    <property type="protein sequence ID" value="KAK0512183.1"/>
    <property type="molecule type" value="Genomic_DNA"/>
</dbReference>
<dbReference type="SMART" id="SM00891">
    <property type="entry name" value="ERCC4"/>
    <property type="match status" value="1"/>
</dbReference>
<protein>
    <recommendedName>
        <fullName evidence="15">ERCC4 domain-containing protein</fullName>
    </recommendedName>
</protein>
<dbReference type="GO" id="GO:0031297">
    <property type="term" value="P:replication fork processing"/>
    <property type="evidence" value="ECO:0007669"/>
    <property type="project" value="TreeGrafter"/>
</dbReference>
<evidence type="ECO:0000256" key="6">
    <source>
        <dbReference type="ARBA" id="ARBA00022759"/>
    </source>
</evidence>
<organism evidence="16 17">
    <name type="scientific">Cladonia borealis</name>
    <dbReference type="NCBI Taxonomy" id="184061"/>
    <lineage>
        <taxon>Eukaryota</taxon>
        <taxon>Fungi</taxon>
        <taxon>Dikarya</taxon>
        <taxon>Ascomycota</taxon>
        <taxon>Pezizomycotina</taxon>
        <taxon>Lecanoromycetes</taxon>
        <taxon>OSLEUM clade</taxon>
        <taxon>Lecanoromycetidae</taxon>
        <taxon>Lecanorales</taxon>
        <taxon>Lecanorineae</taxon>
        <taxon>Cladoniaceae</taxon>
        <taxon>Cladonia</taxon>
    </lineage>
</organism>
<dbReference type="GO" id="GO:0048476">
    <property type="term" value="C:Holliday junction resolvase complex"/>
    <property type="evidence" value="ECO:0007669"/>
    <property type="project" value="InterPro"/>
</dbReference>
<keyword evidence="6" id="KW-0255">Endonuclease</keyword>
<name>A0AA39R2K1_9LECA</name>
<keyword evidence="5" id="KW-0479">Metal-binding</keyword>
<comment type="caution">
    <text evidence="16">The sequence shown here is derived from an EMBL/GenBank/DDBJ whole genome shotgun (WGS) entry which is preliminary data.</text>
</comment>
<dbReference type="Gene3D" id="1.10.150.670">
    <property type="entry name" value="Crossover junction endonuclease EME1, DNA-binding domain"/>
    <property type="match status" value="1"/>
</dbReference>
<dbReference type="Pfam" id="PF02732">
    <property type="entry name" value="ERCC4"/>
    <property type="match status" value="1"/>
</dbReference>
<feature type="compositionally biased region" description="Basic and acidic residues" evidence="14">
    <location>
        <begin position="83"/>
        <end position="95"/>
    </location>
</feature>
<keyword evidence="8" id="KW-0378">Hydrolase</keyword>
<feature type="compositionally biased region" description="Basic and acidic residues" evidence="14">
    <location>
        <begin position="222"/>
        <end position="267"/>
    </location>
</feature>
<keyword evidence="10" id="KW-0233">DNA recombination</keyword>
<dbReference type="Proteomes" id="UP001166286">
    <property type="component" value="Unassembled WGS sequence"/>
</dbReference>
<dbReference type="PANTHER" id="PTHR21077:SF5">
    <property type="entry name" value="CROSSOVER JUNCTION ENDONUCLEASE MMS4"/>
    <property type="match status" value="1"/>
</dbReference>
<evidence type="ECO:0000256" key="1">
    <source>
        <dbReference type="ARBA" id="ARBA00001946"/>
    </source>
</evidence>
<evidence type="ECO:0000259" key="15">
    <source>
        <dbReference type="SMART" id="SM00891"/>
    </source>
</evidence>
<accession>A0AA39R2K1</accession>
<feature type="region of interest" description="Disordered" evidence="14">
    <location>
        <begin position="161"/>
        <end position="267"/>
    </location>
</feature>
<proteinExistence type="inferred from homology"/>
<keyword evidence="13" id="KW-0469">Meiosis</keyword>
<dbReference type="AlphaFoldDB" id="A0AA39R2K1"/>
<dbReference type="GO" id="GO:0006302">
    <property type="term" value="P:double-strand break repair"/>
    <property type="evidence" value="ECO:0007669"/>
    <property type="project" value="TreeGrafter"/>
</dbReference>
<reference evidence="16" key="1">
    <citation type="submission" date="2023-03" db="EMBL/GenBank/DDBJ databases">
        <title>Complete genome of Cladonia borealis.</title>
        <authorList>
            <person name="Park H."/>
        </authorList>
    </citation>
    <scope>NUCLEOTIDE SEQUENCE</scope>
    <source>
        <strain evidence="16">ANT050790</strain>
    </source>
</reference>
<dbReference type="Gene3D" id="3.40.50.10130">
    <property type="match status" value="1"/>
</dbReference>
<keyword evidence="12" id="KW-0539">Nucleus</keyword>
<dbReference type="GO" id="GO:0003677">
    <property type="term" value="F:DNA binding"/>
    <property type="evidence" value="ECO:0007669"/>
    <property type="project" value="InterPro"/>
</dbReference>
<dbReference type="GO" id="GO:0046872">
    <property type="term" value="F:metal ion binding"/>
    <property type="evidence" value="ECO:0007669"/>
    <property type="project" value="UniProtKB-KW"/>
</dbReference>
<feature type="region of interest" description="Disordered" evidence="14">
    <location>
        <begin position="21"/>
        <end position="95"/>
    </location>
</feature>
<dbReference type="GO" id="GO:0031573">
    <property type="term" value="P:mitotic intra-S DNA damage checkpoint signaling"/>
    <property type="evidence" value="ECO:0007669"/>
    <property type="project" value="TreeGrafter"/>
</dbReference>
<dbReference type="InterPro" id="IPR047521">
    <property type="entry name" value="XPF_nuclease_EME1_ascomycetes"/>
</dbReference>
<dbReference type="PANTHER" id="PTHR21077">
    <property type="entry name" value="EME1 PROTEIN"/>
    <property type="match status" value="1"/>
</dbReference>
<feature type="region of interest" description="Disordered" evidence="14">
    <location>
        <begin position="118"/>
        <end position="139"/>
    </location>
</feature>
<evidence type="ECO:0000256" key="3">
    <source>
        <dbReference type="ARBA" id="ARBA00005313"/>
    </source>
</evidence>